<proteinExistence type="predicted"/>
<dbReference type="AlphaFoldDB" id="A0A0N5DCK1"/>
<dbReference type="Proteomes" id="UP000276776">
    <property type="component" value="Unassembled WGS sequence"/>
</dbReference>
<name>A0A0N5DCK1_THECL</name>
<evidence type="ECO:0000313" key="1">
    <source>
        <dbReference type="EMBL" id="VDN08620.1"/>
    </source>
</evidence>
<reference evidence="1 2" key="2">
    <citation type="submission" date="2018-11" db="EMBL/GenBank/DDBJ databases">
        <authorList>
            <consortium name="Pathogen Informatics"/>
        </authorList>
    </citation>
    <scope>NUCLEOTIDE SEQUENCE [LARGE SCALE GENOMIC DNA]</scope>
</reference>
<evidence type="ECO:0000313" key="3">
    <source>
        <dbReference type="WBParaSite" id="TCLT_0001092701-mRNA-1"/>
    </source>
</evidence>
<gene>
    <name evidence="1" type="ORF">TCLT_LOCUS10902</name>
</gene>
<accession>A0A0N5DCK1</accession>
<evidence type="ECO:0000313" key="2">
    <source>
        <dbReference type="Proteomes" id="UP000276776"/>
    </source>
</evidence>
<reference evidence="3" key="1">
    <citation type="submission" date="2017-02" db="UniProtKB">
        <authorList>
            <consortium name="WormBaseParasite"/>
        </authorList>
    </citation>
    <scope>IDENTIFICATION</scope>
</reference>
<dbReference type="WBParaSite" id="TCLT_0001092701-mRNA-1">
    <property type="protein sequence ID" value="TCLT_0001092701-mRNA-1"/>
    <property type="gene ID" value="TCLT_0001092701"/>
</dbReference>
<protein>
    <submittedName>
        <fullName evidence="3">Plasmid mobilization relaxosome protein MobC</fullName>
    </submittedName>
</protein>
<dbReference type="OrthoDB" id="5859642at2759"/>
<dbReference type="EMBL" id="UYYF01005592">
    <property type="protein sequence ID" value="VDN08620.1"/>
    <property type="molecule type" value="Genomic_DNA"/>
</dbReference>
<sequence>MQAKQLRILRDREYVLLRAYSREIQFSRLMHEMADEDELAAGKTVG</sequence>
<keyword evidence="2" id="KW-1185">Reference proteome</keyword>
<organism evidence="3">
    <name type="scientific">Thelazia callipaeda</name>
    <name type="common">Oriental eyeworm</name>
    <name type="synonym">Parasitic nematode</name>
    <dbReference type="NCBI Taxonomy" id="103827"/>
    <lineage>
        <taxon>Eukaryota</taxon>
        <taxon>Metazoa</taxon>
        <taxon>Ecdysozoa</taxon>
        <taxon>Nematoda</taxon>
        <taxon>Chromadorea</taxon>
        <taxon>Rhabditida</taxon>
        <taxon>Spirurina</taxon>
        <taxon>Spiruromorpha</taxon>
        <taxon>Thelazioidea</taxon>
        <taxon>Thelaziidae</taxon>
        <taxon>Thelazia</taxon>
    </lineage>
</organism>